<dbReference type="CDD" id="cd23953">
    <property type="entry name" value="zuotin_NTD"/>
    <property type="match status" value="1"/>
</dbReference>
<dbReference type="Pfam" id="PF16717">
    <property type="entry name" value="RAC_head"/>
    <property type="match status" value="1"/>
</dbReference>
<dbReference type="InterPro" id="IPR001623">
    <property type="entry name" value="DnaJ_domain"/>
</dbReference>
<dbReference type="InterPro" id="IPR058871">
    <property type="entry name" value="Zuotin_N"/>
</dbReference>
<dbReference type="AlphaFoldDB" id="A0AAN6ZGL9"/>
<name>A0AAN6ZGL9_9PEZI</name>
<evidence type="ECO:0000256" key="4">
    <source>
        <dbReference type="SAM" id="MobiDB-lite"/>
    </source>
</evidence>
<dbReference type="PANTHER" id="PTHR43999:SF1">
    <property type="entry name" value="DNAJ HOMOLOG SUBFAMILY C MEMBER 2"/>
    <property type="match status" value="1"/>
</dbReference>
<dbReference type="EMBL" id="MU853403">
    <property type="protein sequence ID" value="KAK4136881.1"/>
    <property type="molecule type" value="Genomic_DNA"/>
</dbReference>
<dbReference type="InterPro" id="IPR018253">
    <property type="entry name" value="DnaJ_domain_CS"/>
</dbReference>
<feature type="compositionally biased region" description="Basic residues" evidence="4">
    <location>
        <begin position="255"/>
        <end position="270"/>
    </location>
</feature>
<dbReference type="Gene3D" id="1.10.8.840">
    <property type="entry name" value="Ribosome-associated complex head domain"/>
    <property type="match status" value="1"/>
</dbReference>
<accession>A0AAN6ZGL9</accession>
<sequence length="445" mass="50488">MDPTVVSLPLPTLPEGWAAEKDFKPVGKITKDGTSQRTIEPVGPHFLAHARRARHKRTFSEDDRIQAQERAKNVEEDNDSDISEPEDPMMLQREAKDWKSQDHYKVLGLAKYRHKATEEQIKRAHRKKVLKHHPDKKAAAGRTEDDNFFKCIQKATEVLLDPTKRRQFDSVDEEADVEPPTKKQLANGNFYKLWSRVFKAEARFSKNHPVPTFGDEKAAKADVENFYNFWYNFDSWRTFEYLDEDVPDDNENRDQKRHQERKNLNARKKKKAEDNARLRKLLDDCSAGDERIKRFRQEASAAKNKKRFEREAAEKKAAEEAAAKKAAEEAAAKEAEEKAKADRESNKKAKEAAKNAVKKNKRVLKGSVKDANYFVEGDASAATIDAVLGDVELVQGKIDPDEIAALAGKLNGLKVSDEIKSVWKGEIARLVAAGKLKEGEAKVLA</sequence>
<keyword evidence="7" id="KW-1185">Reference proteome</keyword>
<evidence type="ECO:0000256" key="3">
    <source>
        <dbReference type="ARBA" id="ARBA00023186"/>
    </source>
</evidence>
<organism evidence="6 7">
    <name type="scientific">Trichocladium antarcticum</name>
    <dbReference type="NCBI Taxonomy" id="1450529"/>
    <lineage>
        <taxon>Eukaryota</taxon>
        <taxon>Fungi</taxon>
        <taxon>Dikarya</taxon>
        <taxon>Ascomycota</taxon>
        <taxon>Pezizomycotina</taxon>
        <taxon>Sordariomycetes</taxon>
        <taxon>Sordariomycetidae</taxon>
        <taxon>Sordariales</taxon>
        <taxon>Chaetomiaceae</taxon>
        <taxon>Trichocladium</taxon>
    </lineage>
</organism>
<evidence type="ECO:0000259" key="5">
    <source>
        <dbReference type="PROSITE" id="PS50076"/>
    </source>
</evidence>
<dbReference type="GO" id="GO:0005829">
    <property type="term" value="C:cytosol"/>
    <property type="evidence" value="ECO:0007669"/>
    <property type="project" value="TreeGrafter"/>
</dbReference>
<evidence type="ECO:0000313" key="7">
    <source>
        <dbReference type="Proteomes" id="UP001304895"/>
    </source>
</evidence>
<feature type="domain" description="J" evidence="5">
    <location>
        <begin position="102"/>
        <end position="172"/>
    </location>
</feature>
<dbReference type="InterPro" id="IPR032003">
    <property type="entry name" value="RAC_head"/>
</dbReference>
<feature type="region of interest" description="Disordered" evidence="4">
    <location>
        <begin position="24"/>
        <end position="87"/>
    </location>
</feature>
<evidence type="ECO:0000256" key="1">
    <source>
        <dbReference type="ARBA" id="ARBA00004496"/>
    </source>
</evidence>
<feature type="region of interest" description="Disordered" evidence="4">
    <location>
        <begin position="249"/>
        <end position="273"/>
    </location>
</feature>
<dbReference type="InterPro" id="IPR054076">
    <property type="entry name" value="ZUO1-like_ZHD"/>
</dbReference>
<reference evidence="6" key="2">
    <citation type="submission" date="2023-05" db="EMBL/GenBank/DDBJ databases">
        <authorList>
            <consortium name="Lawrence Berkeley National Laboratory"/>
            <person name="Steindorff A."/>
            <person name="Hensen N."/>
            <person name="Bonometti L."/>
            <person name="Westerberg I."/>
            <person name="Brannstrom I.O."/>
            <person name="Guillou S."/>
            <person name="Cros-Aarteil S."/>
            <person name="Calhoun S."/>
            <person name="Haridas S."/>
            <person name="Kuo A."/>
            <person name="Mondo S."/>
            <person name="Pangilinan J."/>
            <person name="Riley R."/>
            <person name="Labutti K."/>
            <person name="Andreopoulos B."/>
            <person name="Lipzen A."/>
            <person name="Chen C."/>
            <person name="Yanf M."/>
            <person name="Daum C."/>
            <person name="Ng V."/>
            <person name="Clum A."/>
            <person name="Ohm R."/>
            <person name="Martin F."/>
            <person name="Silar P."/>
            <person name="Natvig D."/>
            <person name="Lalanne C."/>
            <person name="Gautier V."/>
            <person name="Ament-Velasquez S.L."/>
            <person name="Kruys A."/>
            <person name="Hutchinson M.I."/>
            <person name="Powell A.J."/>
            <person name="Barry K."/>
            <person name="Miller A.N."/>
            <person name="Grigoriev I.V."/>
            <person name="Debuchy R."/>
            <person name="Gladieux P."/>
            <person name="Thoren M.H."/>
            <person name="Johannesson H."/>
        </authorList>
    </citation>
    <scope>NUCLEOTIDE SEQUENCE</scope>
    <source>
        <strain evidence="6">CBS 123565</strain>
    </source>
</reference>
<dbReference type="GO" id="GO:0051083">
    <property type="term" value="P:'de novo' cotranslational protein folding"/>
    <property type="evidence" value="ECO:0007669"/>
    <property type="project" value="InterPro"/>
</dbReference>
<dbReference type="SMART" id="SM00271">
    <property type="entry name" value="DnaJ"/>
    <property type="match status" value="1"/>
</dbReference>
<gene>
    <name evidence="6" type="ORF">BT67DRAFT_439886</name>
</gene>
<comment type="subcellular location">
    <subcellularLocation>
        <location evidence="1">Cytoplasm</location>
    </subcellularLocation>
</comment>
<dbReference type="InterPro" id="IPR042569">
    <property type="entry name" value="RAC_head_sf"/>
</dbReference>
<feature type="compositionally biased region" description="Acidic residues" evidence="4">
    <location>
        <begin position="76"/>
        <end position="87"/>
    </location>
</feature>
<feature type="compositionally biased region" description="Basic residues" evidence="4">
    <location>
        <begin position="48"/>
        <end position="57"/>
    </location>
</feature>
<dbReference type="InterPro" id="IPR036869">
    <property type="entry name" value="J_dom_sf"/>
</dbReference>
<dbReference type="Pfam" id="PF26185">
    <property type="entry name" value="Zuotin_N"/>
    <property type="match status" value="1"/>
</dbReference>
<feature type="region of interest" description="Disordered" evidence="4">
    <location>
        <begin position="319"/>
        <end position="354"/>
    </location>
</feature>
<evidence type="ECO:0000256" key="2">
    <source>
        <dbReference type="ARBA" id="ARBA00022490"/>
    </source>
</evidence>
<protein>
    <submittedName>
        <fullName evidence="6">DnaJ-domain-containing protein</fullName>
    </submittedName>
</protein>
<feature type="compositionally biased region" description="Basic and acidic residues" evidence="4">
    <location>
        <begin position="58"/>
        <end position="75"/>
    </location>
</feature>
<reference evidence="6" key="1">
    <citation type="journal article" date="2023" name="Mol. Phylogenet. Evol.">
        <title>Genome-scale phylogeny and comparative genomics of the fungal order Sordariales.</title>
        <authorList>
            <person name="Hensen N."/>
            <person name="Bonometti L."/>
            <person name="Westerberg I."/>
            <person name="Brannstrom I.O."/>
            <person name="Guillou S."/>
            <person name="Cros-Aarteil S."/>
            <person name="Calhoun S."/>
            <person name="Haridas S."/>
            <person name="Kuo A."/>
            <person name="Mondo S."/>
            <person name="Pangilinan J."/>
            <person name="Riley R."/>
            <person name="LaButti K."/>
            <person name="Andreopoulos B."/>
            <person name="Lipzen A."/>
            <person name="Chen C."/>
            <person name="Yan M."/>
            <person name="Daum C."/>
            <person name="Ng V."/>
            <person name="Clum A."/>
            <person name="Steindorff A."/>
            <person name="Ohm R.A."/>
            <person name="Martin F."/>
            <person name="Silar P."/>
            <person name="Natvig D.O."/>
            <person name="Lalanne C."/>
            <person name="Gautier V."/>
            <person name="Ament-Velasquez S.L."/>
            <person name="Kruys A."/>
            <person name="Hutchinson M.I."/>
            <person name="Powell A.J."/>
            <person name="Barry K."/>
            <person name="Miller A.N."/>
            <person name="Grigoriev I.V."/>
            <person name="Debuchy R."/>
            <person name="Gladieux P."/>
            <person name="Hiltunen Thoren M."/>
            <person name="Johannesson H."/>
        </authorList>
    </citation>
    <scope>NUCLEOTIDE SEQUENCE</scope>
    <source>
        <strain evidence="6">CBS 123565</strain>
    </source>
</reference>
<dbReference type="PANTHER" id="PTHR43999">
    <property type="entry name" value="DNAJ HOMOLOG SUBFAMILY C MEMBER 2"/>
    <property type="match status" value="1"/>
</dbReference>
<dbReference type="GO" id="GO:0030544">
    <property type="term" value="F:Hsp70 protein binding"/>
    <property type="evidence" value="ECO:0007669"/>
    <property type="project" value="InterPro"/>
</dbReference>
<dbReference type="SUPFAM" id="SSF46565">
    <property type="entry name" value="Chaperone J-domain"/>
    <property type="match status" value="1"/>
</dbReference>
<feature type="compositionally biased region" description="Basic and acidic residues" evidence="4">
    <location>
        <begin position="319"/>
        <end position="353"/>
    </location>
</feature>
<dbReference type="PROSITE" id="PS50076">
    <property type="entry name" value="DNAJ_2"/>
    <property type="match status" value="1"/>
</dbReference>
<dbReference type="GO" id="GO:0043022">
    <property type="term" value="F:ribosome binding"/>
    <property type="evidence" value="ECO:0007669"/>
    <property type="project" value="InterPro"/>
</dbReference>
<dbReference type="PROSITE" id="PS00636">
    <property type="entry name" value="DNAJ_1"/>
    <property type="match status" value="1"/>
</dbReference>
<dbReference type="Pfam" id="PF00226">
    <property type="entry name" value="DnaJ"/>
    <property type="match status" value="1"/>
</dbReference>
<comment type="caution">
    <text evidence="6">The sequence shown here is derived from an EMBL/GenBank/DDBJ whole genome shotgun (WGS) entry which is preliminary data.</text>
</comment>
<dbReference type="InterPro" id="IPR044634">
    <property type="entry name" value="Zuotin/DnaJC2"/>
</dbReference>
<keyword evidence="2" id="KW-0963">Cytoplasm</keyword>
<proteinExistence type="predicted"/>
<keyword evidence="3" id="KW-0143">Chaperone</keyword>
<dbReference type="GO" id="GO:0006450">
    <property type="term" value="P:regulation of translational fidelity"/>
    <property type="evidence" value="ECO:0007669"/>
    <property type="project" value="InterPro"/>
</dbReference>
<dbReference type="Proteomes" id="UP001304895">
    <property type="component" value="Unassembled WGS sequence"/>
</dbReference>
<dbReference type="Pfam" id="PF21884">
    <property type="entry name" value="ZUO1-like_ZHD"/>
    <property type="match status" value="1"/>
</dbReference>
<evidence type="ECO:0000313" key="6">
    <source>
        <dbReference type="EMBL" id="KAK4136881.1"/>
    </source>
</evidence>
<dbReference type="CDD" id="cd06257">
    <property type="entry name" value="DnaJ"/>
    <property type="match status" value="1"/>
</dbReference>
<dbReference type="Gene3D" id="1.10.287.110">
    <property type="entry name" value="DnaJ domain"/>
    <property type="match status" value="1"/>
</dbReference>